<evidence type="ECO:0000256" key="1">
    <source>
        <dbReference type="ARBA" id="ARBA00001947"/>
    </source>
</evidence>
<gene>
    <name evidence="20" type="primary">Apobec1</name>
</gene>
<organism evidence="19 20">
    <name type="scientific">Dipodomys ordii</name>
    <name type="common">Ord's kangaroo rat</name>
    <dbReference type="NCBI Taxonomy" id="10020"/>
    <lineage>
        <taxon>Eukaryota</taxon>
        <taxon>Metazoa</taxon>
        <taxon>Chordata</taxon>
        <taxon>Craniata</taxon>
        <taxon>Vertebrata</taxon>
        <taxon>Euteleostomi</taxon>
        <taxon>Mammalia</taxon>
        <taxon>Eutheria</taxon>
        <taxon>Euarchontoglires</taxon>
        <taxon>Glires</taxon>
        <taxon>Rodentia</taxon>
        <taxon>Castorimorpha</taxon>
        <taxon>Heteromyidae</taxon>
        <taxon>Dipodomyinae</taxon>
        <taxon>Dipodomys</taxon>
    </lineage>
</organism>
<comment type="function">
    <text evidence="14">Cytidine deaminase catalyzing the cytidine to uridine postranscriptional editing of a variety of mRNAs. Form complexes with cofactors that confer differential editing activity and selectivity. Responsible for the postranscriptional editing of a CAA codon for Gln to a UAA codon for stop in the apolipoprotein B mRNA. Also involved in CGA (Arg) to UGA (Stop) editing in the NF1 mRNA. May also play a role in the epigenetic regulation of gene expression by participating in DNA demethylation.</text>
</comment>
<dbReference type="FunCoup" id="A0A1S3FTE2">
    <property type="interactions" value="116"/>
</dbReference>
<evidence type="ECO:0000313" key="20">
    <source>
        <dbReference type="RefSeq" id="XP_012879117.1"/>
    </source>
</evidence>
<evidence type="ECO:0000256" key="14">
    <source>
        <dbReference type="ARBA" id="ARBA00045552"/>
    </source>
</evidence>
<dbReference type="EC" id="3.5.4.36" evidence="5"/>
<dbReference type="KEGG" id="dord:105991095"/>
<evidence type="ECO:0000256" key="13">
    <source>
        <dbReference type="ARBA" id="ARBA00031639"/>
    </source>
</evidence>
<dbReference type="GO" id="GO:0005634">
    <property type="term" value="C:nucleus"/>
    <property type="evidence" value="ECO:0007669"/>
    <property type="project" value="UniProtKB-SubCell"/>
</dbReference>
<dbReference type="PANTHER" id="PTHR13857:SF26">
    <property type="entry name" value="C-U-EDITING ENZYME APOBEC-1"/>
    <property type="match status" value="1"/>
</dbReference>
<dbReference type="InterPro" id="IPR002125">
    <property type="entry name" value="CMP_dCMP_dom"/>
</dbReference>
<reference evidence="20" key="1">
    <citation type="submission" date="2025-08" db="UniProtKB">
        <authorList>
            <consortium name="RefSeq"/>
        </authorList>
    </citation>
    <scope>IDENTIFICATION</scope>
    <source>
        <tissue evidence="20">Kidney</tissue>
    </source>
</reference>
<comment type="similarity">
    <text evidence="4">Belongs to the cytidine and deoxycytidylate deaminase family.</text>
</comment>
<dbReference type="GO" id="GO:0006397">
    <property type="term" value="P:mRNA processing"/>
    <property type="evidence" value="ECO:0007669"/>
    <property type="project" value="UniProtKB-KW"/>
</dbReference>
<dbReference type="GO" id="GO:0008270">
    <property type="term" value="F:zinc ion binding"/>
    <property type="evidence" value="ECO:0007669"/>
    <property type="project" value="InterPro"/>
</dbReference>
<evidence type="ECO:0000313" key="19">
    <source>
        <dbReference type="Proteomes" id="UP000081671"/>
    </source>
</evidence>
<dbReference type="Proteomes" id="UP000081671">
    <property type="component" value="Unplaced"/>
</dbReference>
<accession>A0A1S3FTE2</accession>
<protein>
    <recommendedName>
        <fullName evidence="6">C-&gt;U-editing enzyme APOBEC-1</fullName>
        <ecNumber evidence="5">3.5.4.36</ecNumber>
    </recommendedName>
    <alternativeName>
        <fullName evidence="13">mRNA(cytosine(6666)) deaminase 1</fullName>
    </alternativeName>
</protein>
<evidence type="ECO:0000256" key="17">
    <source>
        <dbReference type="ARBA" id="ARBA00049310"/>
    </source>
</evidence>
<name>A0A1S3FTE2_DIPOR</name>
<comment type="catalytic activity">
    <reaction evidence="17">
        <text>cytidine(6666) in apoB mRNA + H2O + H(+) = uridine(6666) in apoB mRNA + NH4(+)</text>
        <dbReference type="Rhea" id="RHEA:21772"/>
        <dbReference type="Rhea" id="RHEA-COMP:13888"/>
        <dbReference type="Rhea" id="RHEA-COMP:13889"/>
        <dbReference type="ChEBI" id="CHEBI:15377"/>
        <dbReference type="ChEBI" id="CHEBI:15378"/>
        <dbReference type="ChEBI" id="CHEBI:28938"/>
        <dbReference type="ChEBI" id="CHEBI:65315"/>
        <dbReference type="ChEBI" id="CHEBI:82748"/>
        <dbReference type="EC" id="3.5.4.36"/>
    </reaction>
    <physiologicalReaction direction="left-to-right" evidence="17">
        <dbReference type="Rhea" id="RHEA:21773"/>
    </physiologicalReaction>
</comment>
<evidence type="ECO:0000256" key="8">
    <source>
        <dbReference type="ARBA" id="ARBA00022664"/>
    </source>
</evidence>
<dbReference type="InterPro" id="IPR050610">
    <property type="entry name" value="APOBEC_Cyt_Deaminase"/>
</dbReference>
<dbReference type="GO" id="GO:0005737">
    <property type="term" value="C:cytoplasm"/>
    <property type="evidence" value="ECO:0007669"/>
    <property type="project" value="UniProtKB-SubCell"/>
</dbReference>
<dbReference type="STRING" id="10020.ENSDORP00000021895"/>
<evidence type="ECO:0000256" key="11">
    <source>
        <dbReference type="ARBA" id="ARBA00022833"/>
    </source>
</evidence>
<dbReference type="AlphaFoldDB" id="A0A1S3FTE2"/>
<dbReference type="Gene3D" id="3.40.140.10">
    <property type="entry name" value="Cytidine Deaminase, domain 2"/>
    <property type="match status" value="1"/>
</dbReference>
<evidence type="ECO:0000256" key="15">
    <source>
        <dbReference type="ARBA" id="ARBA00046509"/>
    </source>
</evidence>
<keyword evidence="7" id="KW-0963">Cytoplasm</keyword>
<dbReference type="RefSeq" id="XP_012879117.1">
    <property type="nucleotide sequence ID" value="XM_013023663.1"/>
</dbReference>
<dbReference type="InterPro" id="IPR041547">
    <property type="entry name" value="APOBEC1"/>
</dbReference>
<dbReference type="GO" id="GO:0016554">
    <property type="term" value="P:cytidine to uridine editing"/>
    <property type="evidence" value="ECO:0007669"/>
    <property type="project" value="UniProtKB-ARBA"/>
</dbReference>
<dbReference type="InterPro" id="IPR016193">
    <property type="entry name" value="Cytidine_deaminase-like"/>
</dbReference>
<dbReference type="GeneID" id="105991095"/>
<dbReference type="InterPro" id="IPR016192">
    <property type="entry name" value="APOBEC/CMP_deaminase_Zn-bd"/>
</dbReference>
<evidence type="ECO:0000256" key="16">
    <source>
        <dbReference type="ARBA" id="ARBA00049034"/>
    </source>
</evidence>
<dbReference type="InParanoid" id="A0A1S3FTE2"/>
<dbReference type="SUPFAM" id="SSF53927">
    <property type="entry name" value="Cytidine deaminase-like"/>
    <property type="match status" value="1"/>
</dbReference>
<dbReference type="PROSITE" id="PS00903">
    <property type="entry name" value="CYT_DCMP_DEAMINASES_1"/>
    <property type="match status" value="1"/>
</dbReference>
<evidence type="ECO:0000256" key="9">
    <source>
        <dbReference type="ARBA" id="ARBA00022723"/>
    </source>
</evidence>
<evidence type="ECO:0000256" key="6">
    <source>
        <dbReference type="ARBA" id="ARBA00014786"/>
    </source>
</evidence>
<dbReference type="PANTHER" id="PTHR13857">
    <property type="entry name" value="MRNA EDITING ENZYME"/>
    <property type="match status" value="1"/>
</dbReference>
<dbReference type="GO" id="GO:0016556">
    <property type="term" value="P:mRNA modification"/>
    <property type="evidence" value="ECO:0007669"/>
    <property type="project" value="UniProtKB-ARBA"/>
</dbReference>
<dbReference type="Pfam" id="PF18774">
    <property type="entry name" value="APOBEC4_like"/>
    <property type="match status" value="1"/>
</dbReference>
<comment type="catalytic activity">
    <reaction evidence="16">
        <text>a cytidine in mRNA + H2O + H(+) = a uridine in mRNA + NH4(+)</text>
        <dbReference type="Rhea" id="RHEA:74355"/>
        <dbReference type="Rhea" id="RHEA-COMP:14658"/>
        <dbReference type="Rhea" id="RHEA-COMP:15145"/>
        <dbReference type="ChEBI" id="CHEBI:15377"/>
        <dbReference type="ChEBI" id="CHEBI:15378"/>
        <dbReference type="ChEBI" id="CHEBI:28938"/>
        <dbReference type="ChEBI" id="CHEBI:65315"/>
        <dbReference type="ChEBI" id="CHEBI:82748"/>
    </reaction>
    <physiologicalReaction direction="left-to-right" evidence="16">
        <dbReference type="Rhea" id="RHEA:74356"/>
    </physiologicalReaction>
</comment>
<comment type="cofactor">
    <cofactor evidence="1">
        <name>Zn(2+)</name>
        <dbReference type="ChEBI" id="CHEBI:29105"/>
    </cofactor>
</comment>
<comment type="subunit">
    <text evidence="15">Homodimer. Interacts with A1CF; form an mRNA editing complex. Interacts with RBM47; form an mRNA editing complex. Found in a complex with CELF2/CUGBP2 and A1CF. Interacts with HNRPAB. Interacts with SYNCRIP.</text>
</comment>
<dbReference type="OrthoDB" id="5956704at2759"/>
<dbReference type="FunFam" id="3.40.140.10:FF:000049">
    <property type="entry name" value="C-&gt;U-editing enzyme APOBEC-1 isoform X2"/>
    <property type="match status" value="1"/>
</dbReference>
<keyword evidence="8" id="KW-0507">mRNA processing</keyword>
<feature type="domain" description="CMP/dCMP-type deaminase" evidence="18">
    <location>
        <begin position="37"/>
        <end position="161"/>
    </location>
</feature>
<evidence type="ECO:0000256" key="10">
    <source>
        <dbReference type="ARBA" id="ARBA00022801"/>
    </source>
</evidence>
<keyword evidence="10" id="KW-0378">Hydrolase</keyword>
<evidence type="ECO:0000256" key="2">
    <source>
        <dbReference type="ARBA" id="ARBA00004123"/>
    </source>
</evidence>
<evidence type="ECO:0000256" key="3">
    <source>
        <dbReference type="ARBA" id="ARBA00004496"/>
    </source>
</evidence>
<keyword evidence="11" id="KW-0862">Zinc</keyword>
<evidence type="ECO:0000256" key="12">
    <source>
        <dbReference type="ARBA" id="ARBA00023242"/>
    </source>
</evidence>
<evidence type="ECO:0000256" key="7">
    <source>
        <dbReference type="ARBA" id="ARBA00022490"/>
    </source>
</evidence>
<keyword evidence="9" id="KW-0479">Metal-binding</keyword>
<dbReference type="GO" id="GO:0004126">
    <property type="term" value="F:cytidine deaminase activity"/>
    <property type="evidence" value="ECO:0007669"/>
    <property type="project" value="TreeGrafter"/>
</dbReference>
<evidence type="ECO:0000259" key="18">
    <source>
        <dbReference type="PROSITE" id="PS51747"/>
    </source>
</evidence>
<dbReference type="GO" id="GO:0003723">
    <property type="term" value="F:RNA binding"/>
    <property type="evidence" value="ECO:0007669"/>
    <property type="project" value="TreeGrafter"/>
</dbReference>
<evidence type="ECO:0000256" key="4">
    <source>
        <dbReference type="ARBA" id="ARBA00006576"/>
    </source>
</evidence>
<comment type="subcellular location">
    <subcellularLocation>
        <location evidence="3">Cytoplasm</location>
    </subcellularLocation>
    <subcellularLocation>
        <location evidence="2">Nucleus</location>
    </subcellularLocation>
</comment>
<keyword evidence="19" id="KW-1185">Reference proteome</keyword>
<keyword evidence="12" id="KW-0539">Nucleus</keyword>
<dbReference type="GO" id="GO:1903311">
    <property type="term" value="P:regulation of mRNA metabolic process"/>
    <property type="evidence" value="ECO:0007669"/>
    <property type="project" value="UniProtKB-ARBA"/>
</dbReference>
<evidence type="ECO:0000256" key="5">
    <source>
        <dbReference type="ARBA" id="ARBA00012742"/>
    </source>
</evidence>
<proteinExistence type="inferred from homology"/>
<dbReference type="CTD" id="339"/>
<sequence>MHHSARLPPNCIVSRYANAPWTVLPLPLPPTEAPATGDDTLRRRIEPWEFEAFFNPQELRREACLLYQITWSSHKVWRETAKNTVDSHVEVNFIQNLTAGRYCRPSTRCSILWFLSWSPCSSCSKAIRLFLSQHPGVSLVIYVARLFQHMDPQNRQGLRELIHSGVTIQVMRPQEYDYCWKNFVNYPPGQEEHWPRYPVQCMTLYNLELYCIIHNLPPCVRISKQRQSQLAFFSLGLENVHYQRIPPPLLLLTGLVFVFPWK</sequence>
<dbReference type="PROSITE" id="PS51747">
    <property type="entry name" value="CYT_DCMP_DEAMINASES_2"/>
    <property type="match status" value="1"/>
</dbReference>
<dbReference type="GO" id="GO:0010604">
    <property type="term" value="P:positive regulation of macromolecule metabolic process"/>
    <property type="evidence" value="ECO:0007669"/>
    <property type="project" value="UniProtKB-ARBA"/>
</dbReference>